<organism evidence="1">
    <name type="scientific">Guillardia theta (strain CCMP2712)</name>
    <name type="common">Cryptophyte</name>
    <dbReference type="NCBI Taxonomy" id="905079"/>
    <lineage>
        <taxon>Eukaryota</taxon>
        <taxon>Cryptophyceae</taxon>
        <taxon>Pyrenomonadales</taxon>
        <taxon>Geminigeraceae</taxon>
        <taxon>Guillardia</taxon>
    </lineage>
</organism>
<reference evidence="3" key="2">
    <citation type="submission" date="2012-11" db="EMBL/GenBank/DDBJ databases">
        <authorList>
            <person name="Kuo A."/>
            <person name="Curtis B.A."/>
            <person name="Tanifuji G."/>
            <person name="Burki F."/>
            <person name="Gruber A."/>
            <person name="Irimia M."/>
            <person name="Maruyama S."/>
            <person name="Arias M.C."/>
            <person name="Ball S.G."/>
            <person name="Gile G.H."/>
            <person name="Hirakawa Y."/>
            <person name="Hopkins J.F."/>
            <person name="Rensing S.A."/>
            <person name="Schmutz J."/>
            <person name="Symeonidi A."/>
            <person name="Elias M."/>
            <person name="Eveleigh R.J."/>
            <person name="Herman E.K."/>
            <person name="Klute M.J."/>
            <person name="Nakayama T."/>
            <person name="Obornik M."/>
            <person name="Reyes-Prieto A."/>
            <person name="Armbrust E.V."/>
            <person name="Aves S.J."/>
            <person name="Beiko R.G."/>
            <person name="Coutinho P."/>
            <person name="Dacks J.B."/>
            <person name="Durnford D.G."/>
            <person name="Fast N.M."/>
            <person name="Green B.R."/>
            <person name="Grisdale C."/>
            <person name="Hempe F."/>
            <person name="Henrissat B."/>
            <person name="Hoppner M.P."/>
            <person name="Ishida K.-I."/>
            <person name="Kim E."/>
            <person name="Koreny L."/>
            <person name="Kroth P.G."/>
            <person name="Liu Y."/>
            <person name="Malik S.-B."/>
            <person name="Maier U.G."/>
            <person name="McRose D."/>
            <person name="Mock T."/>
            <person name="Neilson J.A."/>
            <person name="Onodera N.T."/>
            <person name="Poole A.M."/>
            <person name="Pritham E.J."/>
            <person name="Richards T.A."/>
            <person name="Rocap G."/>
            <person name="Roy S.W."/>
            <person name="Sarai C."/>
            <person name="Schaack S."/>
            <person name="Shirato S."/>
            <person name="Slamovits C.H."/>
            <person name="Spencer D.F."/>
            <person name="Suzuki S."/>
            <person name="Worden A.Z."/>
            <person name="Zauner S."/>
            <person name="Barry K."/>
            <person name="Bell C."/>
            <person name="Bharti A.K."/>
            <person name="Crow J.A."/>
            <person name="Grimwood J."/>
            <person name="Kramer R."/>
            <person name="Lindquist E."/>
            <person name="Lucas S."/>
            <person name="Salamov A."/>
            <person name="McFadden G.I."/>
            <person name="Lane C.E."/>
            <person name="Keeling P.J."/>
            <person name="Gray M.W."/>
            <person name="Grigoriev I.V."/>
            <person name="Archibald J.M."/>
        </authorList>
    </citation>
    <scope>NUCLEOTIDE SEQUENCE</scope>
    <source>
        <strain evidence="3">CCMP2712</strain>
    </source>
</reference>
<reference evidence="1 3" key="1">
    <citation type="journal article" date="2012" name="Nature">
        <title>Algal genomes reveal evolutionary mosaicism and the fate of nucleomorphs.</title>
        <authorList>
            <consortium name="DOE Joint Genome Institute"/>
            <person name="Curtis B.A."/>
            <person name="Tanifuji G."/>
            <person name="Burki F."/>
            <person name="Gruber A."/>
            <person name="Irimia M."/>
            <person name="Maruyama S."/>
            <person name="Arias M.C."/>
            <person name="Ball S.G."/>
            <person name="Gile G.H."/>
            <person name="Hirakawa Y."/>
            <person name="Hopkins J.F."/>
            <person name="Kuo A."/>
            <person name="Rensing S.A."/>
            <person name="Schmutz J."/>
            <person name="Symeonidi A."/>
            <person name="Elias M."/>
            <person name="Eveleigh R.J."/>
            <person name="Herman E.K."/>
            <person name="Klute M.J."/>
            <person name="Nakayama T."/>
            <person name="Obornik M."/>
            <person name="Reyes-Prieto A."/>
            <person name="Armbrust E.V."/>
            <person name="Aves S.J."/>
            <person name="Beiko R.G."/>
            <person name="Coutinho P."/>
            <person name="Dacks J.B."/>
            <person name="Durnford D.G."/>
            <person name="Fast N.M."/>
            <person name="Green B.R."/>
            <person name="Grisdale C.J."/>
            <person name="Hempel F."/>
            <person name="Henrissat B."/>
            <person name="Hoppner M.P."/>
            <person name="Ishida K."/>
            <person name="Kim E."/>
            <person name="Koreny L."/>
            <person name="Kroth P.G."/>
            <person name="Liu Y."/>
            <person name="Malik S.B."/>
            <person name="Maier U.G."/>
            <person name="McRose D."/>
            <person name="Mock T."/>
            <person name="Neilson J.A."/>
            <person name="Onodera N.T."/>
            <person name="Poole A.M."/>
            <person name="Pritham E.J."/>
            <person name="Richards T.A."/>
            <person name="Rocap G."/>
            <person name="Roy S.W."/>
            <person name="Sarai C."/>
            <person name="Schaack S."/>
            <person name="Shirato S."/>
            <person name="Slamovits C.H."/>
            <person name="Spencer D.F."/>
            <person name="Suzuki S."/>
            <person name="Worden A.Z."/>
            <person name="Zauner S."/>
            <person name="Barry K."/>
            <person name="Bell C."/>
            <person name="Bharti A.K."/>
            <person name="Crow J.A."/>
            <person name="Grimwood J."/>
            <person name="Kramer R."/>
            <person name="Lindquist E."/>
            <person name="Lucas S."/>
            <person name="Salamov A."/>
            <person name="McFadden G.I."/>
            <person name="Lane C.E."/>
            <person name="Keeling P.J."/>
            <person name="Gray M.W."/>
            <person name="Grigoriev I.V."/>
            <person name="Archibald J.M."/>
        </authorList>
    </citation>
    <scope>NUCLEOTIDE SEQUENCE</scope>
    <source>
        <strain evidence="1 3">CCMP2712</strain>
    </source>
</reference>
<dbReference type="OMA" id="AKKTCHY"/>
<keyword evidence="3" id="KW-1185">Reference proteome</keyword>
<evidence type="ECO:0000313" key="2">
    <source>
        <dbReference type="EnsemblProtists" id="EKX44515"/>
    </source>
</evidence>
<reference evidence="2" key="3">
    <citation type="submission" date="2015-06" db="UniProtKB">
        <authorList>
            <consortium name="EnsemblProtists"/>
        </authorList>
    </citation>
    <scope>IDENTIFICATION</scope>
</reference>
<accession>L1J8W7</accession>
<dbReference type="InterPro" id="IPR043822">
    <property type="entry name" value="EsV_1_7_cys"/>
</dbReference>
<dbReference type="SMART" id="SM01425">
    <property type="entry name" value="EsV_1_7"/>
    <property type="match status" value="1"/>
</dbReference>
<protein>
    <submittedName>
        <fullName evidence="1 2">Uncharacterized protein</fullName>
    </submittedName>
</protein>
<sequence length="97" mass="10903">SYGDIFQDRPVFCSAHKNSSHVHLHGKHCTYPSCVRWASYADGKGSEPTRCARHRYSHQVDVRNRKCAFGNFSCSKQPSYGLPNVGTAVHCALHRQV</sequence>
<dbReference type="EnsemblProtists" id="EKX44515">
    <property type="protein sequence ID" value="EKX44515"/>
    <property type="gene ID" value="GUITHDRAFT_72100"/>
</dbReference>
<evidence type="ECO:0000313" key="3">
    <source>
        <dbReference type="Proteomes" id="UP000011087"/>
    </source>
</evidence>
<dbReference type="EMBL" id="JH993004">
    <property type="protein sequence ID" value="EKX44515.1"/>
    <property type="molecule type" value="Genomic_DNA"/>
</dbReference>
<dbReference type="Proteomes" id="UP000011087">
    <property type="component" value="Unassembled WGS sequence"/>
</dbReference>
<dbReference type="AlphaFoldDB" id="L1J8W7"/>
<proteinExistence type="predicted"/>
<name>L1J8W7_GUITC</name>
<dbReference type="Pfam" id="PF19114">
    <property type="entry name" value="EsV_1_7_cys"/>
    <property type="match status" value="3"/>
</dbReference>
<dbReference type="KEGG" id="gtt:GUITHDRAFT_72100"/>
<dbReference type="PaxDb" id="55529-EKX44515"/>
<gene>
    <name evidence="1" type="ORF">GUITHDRAFT_72100</name>
</gene>
<feature type="non-terminal residue" evidence="1">
    <location>
        <position position="1"/>
    </location>
</feature>
<dbReference type="HOGENOM" id="CLU_2353020_0_0_1"/>
<dbReference type="GeneID" id="17301079"/>
<dbReference type="RefSeq" id="XP_005831495.1">
    <property type="nucleotide sequence ID" value="XM_005831438.1"/>
</dbReference>
<evidence type="ECO:0000313" key="1">
    <source>
        <dbReference type="EMBL" id="EKX44515.1"/>
    </source>
</evidence>